<dbReference type="Pfam" id="PF07980">
    <property type="entry name" value="SusD_RagB"/>
    <property type="match status" value="1"/>
</dbReference>
<comment type="caution">
    <text evidence="8">The sequence shown here is derived from an EMBL/GenBank/DDBJ whole genome shotgun (WGS) entry which is preliminary data.</text>
</comment>
<evidence type="ECO:0000313" key="8">
    <source>
        <dbReference type="EMBL" id="NML67466.1"/>
    </source>
</evidence>
<feature type="domain" description="RagB/SusD" evidence="6">
    <location>
        <begin position="341"/>
        <end position="456"/>
    </location>
</feature>
<evidence type="ECO:0000313" key="9">
    <source>
        <dbReference type="Proteomes" id="UP000559626"/>
    </source>
</evidence>
<evidence type="ECO:0000256" key="4">
    <source>
        <dbReference type="ARBA" id="ARBA00023136"/>
    </source>
</evidence>
<feature type="domain" description="SusD-like N-terminal" evidence="7">
    <location>
        <begin position="40"/>
        <end position="231"/>
    </location>
</feature>
<dbReference type="AlphaFoldDB" id="A0A7Y0AHG7"/>
<comment type="similarity">
    <text evidence="2">Belongs to the SusD family.</text>
</comment>
<organism evidence="8 9">
    <name type="scientific">Hymenobacter polaris</name>
    <dbReference type="NCBI Taxonomy" id="2682546"/>
    <lineage>
        <taxon>Bacteria</taxon>
        <taxon>Pseudomonadati</taxon>
        <taxon>Bacteroidota</taxon>
        <taxon>Cytophagia</taxon>
        <taxon>Cytophagales</taxon>
        <taxon>Hymenobacteraceae</taxon>
        <taxon>Hymenobacter</taxon>
    </lineage>
</organism>
<keyword evidence="3" id="KW-0732">Signal</keyword>
<dbReference type="InterPro" id="IPR033985">
    <property type="entry name" value="SusD-like_N"/>
</dbReference>
<dbReference type="Proteomes" id="UP000559626">
    <property type="component" value="Unassembled WGS sequence"/>
</dbReference>
<protein>
    <submittedName>
        <fullName evidence="8">RagB/SusD family nutrient uptake outer membrane protein</fullName>
    </submittedName>
</protein>
<dbReference type="GO" id="GO:0009279">
    <property type="term" value="C:cell outer membrane"/>
    <property type="evidence" value="ECO:0007669"/>
    <property type="project" value="UniProtKB-SubCell"/>
</dbReference>
<accession>A0A7Y0AHG7</accession>
<evidence type="ECO:0000256" key="1">
    <source>
        <dbReference type="ARBA" id="ARBA00004442"/>
    </source>
</evidence>
<dbReference type="EMBL" id="JABBGH010000003">
    <property type="protein sequence ID" value="NML67466.1"/>
    <property type="molecule type" value="Genomic_DNA"/>
</dbReference>
<name>A0A7Y0AHG7_9BACT</name>
<evidence type="ECO:0000256" key="2">
    <source>
        <dbReference type="ARBA" id="ARBA00006275"/>
    </source>
</evidence>
<proteinExistence type="inferred from homology"/>
<evidence type="ECO:0000259" key="7">
    <source>
        <dbReference type="Pfam" id="PF14322"/>
    </source>
</evidence>
<dbReference type="RefSeq" id="WP_169533128.1">
    <property type="nucleotide sequence ID" value="NZ_JABBGH010000003.1"/>
</dbReference>
<gene>
    <name evidence="8" type="ORF">HHL22_19870</name>
</gene>
<keyword evidence="4" id="KW-0472">Membrane</keyword>
<evidence type="ECO:0000256" key="3">
    <source>
        <dbReference type="ARBA" id="ARBA00022729"/>
    </source>
</evidence>
<evidence type="ECO:0000256" key="5">
    <source>
        <dbReference type="ARBA" id="ARBA00023237"/>
    </source>
</evidence>
<dbReference type="PROSITE" id="PS51257">
    <property type="entry name" value="PROKAR_LIPOPROTEIN"/>
    <property type="match status" value="1"/>
</dbReference>
<dbReference type="SUPFAM" id="SSF48452">
    <property type="entry name" value="TPR-like"/>
    <property type="match status" value="1"/>
</dbReference>
<dbReference type="InterPro" id="IPR012944">
    <property type="entry name" value="SusD_RagB_dom"/>
</dbReference>
<sequence>MKNTIIRLLTATVLTGGVLGCNDRLNVQPVTQIDASNALNTSNDVQAALVGCYNGLQSVYLYGGYIQFMSDLLADNGDEAFVGTFSQPQEAQRKTLLVNDATIANTWLDAYSTINRANNVLANTSKLSTAALKSSVEGEALFIRSLLYFDLVRLYARNWADGTPSANPGVPLVLTPTTTISSANNVARNTVAEVYAQVISDLTKAEAELPVTNGFFATRYSAAALLARIYLQQGNYAAAAAAANRVIASNRYQLNTSYGDNFLSNSDLLANSPEDVFAIQVSSQSGTNQLNTFYSQYSRNDVDIQPQFINAFETGDDRKNVYEYDATYGLYYTNKYDVLYGNIKLIRLDELYLIRAEANFRAGTSVGASPLADINLIRDRALLPPLTTLTLAAIQKERRLELAFEGFRLADLKRYQQSTIDPTTGASIPWNSPRLIFPIPLREINANPNLVQNAGY</sequence>
<dbReference type="InterPro" id="IPR011990">
    <property type="entry name" value="TPR-like_helical_dom_sf"/>
</dbReference>
<keyword evidence="9" id="KW-1185">Reference proteome</keyword>
<reference evidence="8 9" key="1">
    <citation type="submission" date="2020-04" db="EMBL/GenBank/DDBJ databases">
        <title>Hymenobacter polaris sp. nov., isolated from Arctic soil.</title>
        <authorList>
            <person name="Dahal R.H."/>
        </authorList>
    </citation>
    <scope>NUCLEOTIDE SEQUENCE [LARGE SCALE GENOMIC DNA]</scope>
    <source>
        <strain evidence="8 9">RP-2-7</strain>
    </source>
</reference>
<keyword evidence="5" id="KW-0998">Cell outer membrane</keyword>
<dbReference type="CDD" id="cd08977">
    <property type="entry name" value="SusD"/>
    <property type="match status" value="1"/>
</dbReference>
<evidence type="ECO:0000259" key="6">
    <source>
        <dbReference type="Pfam" id="PF07980"/>
    </source>
</evidence>
<dbReference type="Gene3D" id="1.25.40.390">
    <property type="match status" value="1"/>
</dbReference>
<comment type="subcellular location">
    <subcellularLocation>
        <location evidence="1">Cell outer membrane</location>
    </subcellularLocation>
</comment>
<dbReference type="Pfam" id="PF14322">
    <property type="entry name" value="SusD-like_3"/>
    <property type="match status" value="1"/>
</dbReference>